<evidence type="ECO:0000313" key="1">
    <source>
        <dbReference type="EMBL" id="OFC62884.1"/>
    </source>
</evidence>
<proteinExistence type="predicted"/>
<accession>A0A1E7Z2C2</accession>
<comment type="caution">
    <text evidence="1">The sequence shown here is derived from an EMBL/GenBank/DDBJ whole genome shotgun (WGS) entry which is preliminary data.</text>
</comment>
<evidence type="ECO:0008006" key="3">
    <source>
        <dbReference type="Google" id="ProtNLM"/>
    </source>
</evidence>
<dbReference type="EMBL" id="MAYS01000172">
    <property type="protein sequence ID" value="OFC62884.1"/>
    <property type="molecule type" value="Genomic_DNA"/>
</dbReference>
<dbReference type="Pfam" id="PF13997">
    <property type="entry name" value="YqjK"/>
    <property type="match status" value="1"/>
</dbReference>
<evidence type="ECO:0000313" key="2">
    <source>
        <dbReference type="Proteomes" id="UP000243534"/>
    </source>
</evidence>
<protein>
    <recommendedName>
        <fullName evidence="3">YqjK-like family protein</fullName>
    </recommendedName>
</protein>
<dbReference type="Proteomes" id="UP000243534">
    <property type="component" value="Unassembled WGS sequence"/>
</dbReference>
<sequence length="94" mass="10908">MSREREVRKAALLKEIQQQRLDLSAGRKAWLVETERYDHGWLAILSAKRYLALGSDLMAIWSARNPRKFGRSARRGLGLWSTWRVVRNICPAVD</sequence>
<dbReference type="InterPro" id="IPR025612">
    <property type="entry name" value="YqjK"/>
</dbReference>
<gene>
    <name evidence="1" type="ORF">BBW68_07795</name>
</gene>
<reference evidence="1 2" key="1">
    <citation type="submission" date="2016-07" db="EMBL/GenBank/DDBJ databases">
        <authorList>
            <person name="Yuval B."/>
        </authorList>
    </citation>
    <scope>NUCLEOTIDE SEQUENCE [LARGE SCALE GENOMIC DNA]</scope>
    <source>
        <strain evidence="1 2">IL</strain>
    </source>
</reference>
<dbReference type="RefSeq" id="WP_070134308.1">
    <property type="nucleotide sequence ID" value="NZ_LJAM02000136.1"/>
</dbReference>
<name>A0A1E7Z2C2_9GAMM</name>
<dbReference type="OrthoDB" id="6504948at2"/>
<dbReference type="AlphaFoldDB" id="A0A1E7Z2C2"/>
<organism evidence="1 2">
    <name type="scientific">Candidatus Erwinia dacicola</name>
    <dbReference type="NCBI Taxonomy" id="252393"/>
    <lineage>
        <taxon>Bacteria</taxon>
        <taxon>Pseudomonadati</taxon>
        <taxon>Pseudomonadota</taxon>
        <taxon>Gammaproteobacteria</taxon>
        <taxon>Enterobacterales</taxon>
        <taxon>Erwiniaceae</taxon>
        <taxon>Erwinia</taxon>
    </lineage>
</organism>